<evidence type="ECO:0000256" key="5">
    <source>
        <dbReference type="ARBA" id="ARBA00022759"/>
    </source>
</evidence>
<protein>
    <recommendedName>
        <fullName evidence="8">Ribonuclease 3</fullName>
        <ecNumber evidence="8">3.1.26.3</ecNumber>
    </recommendedName>
    <alternativeName>
        <fullName evidence="8">Ribonuclease III</fullName>
        <shortName evidence="8">RNase III</shortName>
    </alternativeName>
</protein>
<dbReference type="Proteomes" id="UP000278983">
    <property type="component" value="Unassembled WGS sequence"/>
</dbReference>
<dbReference type="GO" id="GO:0008033">
    <property type="term" value="P:tRNA processing"/>
    <property type="evidence" value="ECO:0007669"/>
    <property type="project" value="UniProtKB-KW"/>
</dbReference>
<dbReference type="PANTHER" id="PTHR11207:SF0">
    <property type="entry name" value="RIBONUCLEASE 3"/>
    <property type="match status" value="1"/>
</dbReference>
<dbReference type="EC" id="3.1.26.3" evidence="8"/>
<dbReference type="AlphaFoldDB" id="A0A3S0RAP8"/>
<comment type="function">
    <text evidence="8">Digests double-stranded RNA. Involved in the processing of primary rRNA transcript to yield the immediate precursors to the large and small rRNAs (23S and 16S). Processes some mRNAs, and tRNAs when they are encoded in the rRNA operon. Processes pre-crRNA and tracrRNA of type II CRISPR loci if present in the organism.</text>
</comment>
<evidence type="ECO:0000256" key="6">
    <source>
        <dbReference type="ARBA" id="ARBA00022801"/>
    </source>
</evidence>
<proteinExistence type="inferred from homology"/>
<dbReference type="SUPFAM" id="SSF54768">
    <property type="entry name" value="dsRNA-binding domain-like"/>
    <property type="match status" value="1"/>
</dbReference>
<comment type="catalytic activity">
    <reaction evidence="1 8">
        <text>Endonucleolytic cleavage to 5'-phosphomonoester.</text>
        <dbReference type="EC" id="3.1.26.3"/>
    </reaction>
</comment>
<dbReference type="PROSITE" id="PS50142">
    <property type="entry name" value="RNASE_3_2"/>
    <property type="match status" value="1"/>
</dbReference>
<keyword evidence="8" id="KW-0819">tRNA processing</keyword>
<reference evidence="12 13" key="1">
    <citation type="submission" date="2018-12" db="EMBL/GenBank/DDBJ databases">
        <title>Genome sequencing of Prevotella sp. KCOM 3155 (= JS262).</title>
        <authorList>
            <person name="Kook J.-K."/>
            <person name="Park S.-N."/>
            <person name="Lim Y.K."/>
        </authorList>
    </citation>
    <scope>NUCLEOTIDE SEQUENCE [LARGE SCALE GENOMIC DNA]</scope>
    <source>
        <strain evidence="12 13">KCOM 3155</strain>
    </source>
</reference>
<organism evidence="12 13">
    <name type="scientific">Prevotella koreensis</name>
    <dbReference type="NCBI Taxonomy" id="2490854"/>
    <lineage>
        <taxon>Bacteria</taxon>
        <taxon>Pseudomonadati</taxon>
        <taxon>Bacteroidota</taxon>
        <taxon>Bacteroidia</taxon>
        <taxon>Bacteroidales</taxon>
        <taxon>Prevotellaceae</taxon>
        <taxon>Prevotella</taxon>
    </lineage>
</organism>
<dbReference type="InterPro" id="IPR014720">
    <property type="entry name" value="dsRBD_dom"/>
</dbReference>
<dbReference type="InterPro" id="IPR036389">
    <property type="entry name" value="RNase_III_sf"/>
</dbReference>
<comment type="subunit">
    <text evidence="8">Homodimer.</text>
</comment>
<keyword evidence="8" id="KW-0698">rRNA processing</keyword>
<dbReference type="CDD" id="cd00593">
    <property type="entry name" value="RIBOc"/>
    <property type="match status" value="1"/>
</dbReference>
<dbReference type="GO" id="GO:0046872">
    <property type="term" value="F:metal ion binding"/>
    <property type="evidence" value="ECO:0007669"/>
    <property type="project" value="UniProtKB-KW"/>
</dbReference>
<dbReference type="HAMAP" id="MF_00104">
    <property type="entry name" value="RNase_III"/>
    <property type="match status" value="1"/>
</dbReference>
<dbReference type="InterPro" id="IPR011907">
    <property type="entry name" value="RNase_III"/>
</dbReference>
<dbReference type="RefSeq" id="WP_126678581.1">
    <property type="nucleotide sequence ID" value="NZ_RYYU01000001.1"/>
</dbReference>
<keyword evidence="8" id="KW-0699">rRNA-binding</keyword>
<evidence type="ECO:0000256" key="9">
    <source>
        <dbReference type="SAM" id="MobiDB-lite"/>
    </source>
</evidence>
<evidence type="ECO:0000259" key="10">
    <source>
        <dbReference type="PROSITE" id="PS50137"/>
    </source>
</evidence>
<dbReference type="SMART" id="SM00535">
    <property type="entry name" value="RIBOc"/>
    <property type="match status" value="1"/>
</dbReference>
<gene>
    <name evidence="8 12" type="primary">rnc</name>
    <name evidence="12" type="ORF">EHV08_06400</name>
</gene>
<dbReference type="Pfam" id="PF14622">
    <property type="entry name" value="Ribonucleas_3_3"/>
    <property type="match status" value="1"/>
</dbReference>
<dbReference type="GO" id="GO:0004525">
    <property type="term" value="F:ribonuclease III activity"/>
    <property type="evidence" value="ECO:0007669"/>
    <property type="project" value="UniProtKB-UniRule"/>
</dbReference>
<dbReference type="Gene3D" id="1.10.1520.10">
    <property type="entry name" value="Ribonuclease III domain"/>
    <property type="match status" value="1"/>
</dbReference>
<feature type="active site" evidence="8">
    <location>
        <position position="66"/>
    </location>
</feature>
<dbReference type="PROSITE" id="PS50137">
    <property type="entry name" value="DS_RBD"/>
    <property type="match status" value="1"/>
</dbReference>
<dbReference type="PANTHER" id="PTHR11207">
    <property type="entry name" value="RIBONUCLEASE III"/>
    <property type="match status" value="1"/>
</dbReference>
<dbReference type="PROSITE" id="PS00517">
    <property type="entry name" value="RNASE_3_1"/>
    <property type="match status" value="1"/>
</dbReference>
<evidence type="ECO:0000313" key="12">
    <source>
        <dbReference type="EMBL" id="RUL59423.1"/>
    </source>
</evidence>
<evidence type="ECO:0000256" key="4">
    <source>
        <dbReference type="ARBA" id="ARBA00022722"/>
    </source>
</evidence>
<dbReference type="GO" id="GO:0019843">
    <property type="term" value="F:rRNA binding"/>
    <property type="evidence" value="ECO:0007669"/>
    <property type="project" value="UniProtKB-KW"/>
</dbReference>
<dbReference type="GO" id="GO:0005737">
    <property type="term" value="C:cytoplasm"/>
    <property type="evidence" value="ECO:0007669"/>
    <property type="project" value="UniProtKB-SubCell"/>
</dbReference>
<keyword evidence="6 8" id="KW-0378">Hydrolase</keyword>
<feature type="domain" description="RNase III" evidence="11">
    <location>
        <begin position="20"/>
        <end position="145"/>
    </location>
</feature>
<accession>A0A3S0RAP8</accession>
<evidence type="ECO:0000313" key="13">
    <source>
        <dbReference type="Proteomes" id="UP000278983"/>
    </source>
</evidence>
<feature type="binding site" evidence="8">
    <location>
        <position position="131"/>
    </location>
    <ligand>
        <name>Mg(2+)</name>
        <dbReference type="ChEBI" id="CHEBI:18420"/>
    </ligand>
</feature>
<evidence type="ECO:0000256" key="2">
    <source>
        <dbReference type="ARBA" id="ARBA00010183"/>
    </source>
</evidence>
<comment type="caution">
    <text evidence="12">The sequence shown here is derived from an EMBL/GenBank/DDBJ whole genome shotgun (WGS) entry which is preliminary data.</text>
</comment>
<keyword evidence="5 8" id="KW-0255">Endonuclease</keyword>
<keyword evidence="8" id="KW-0460">Magnesium</keyword>
<comment type="similarity">
    <text evidence="2">Belongs to the ribonuclease III family.</text>
</comment>
<dbReference type="Gene3D" id="3.30.160.20">
    <property type="match status" value="1"/>
</dbReference>
<dbReference type="NCBIfam" id="TIGR02191">
    <property type="entry name" value="RNaseIII"/>
    <property type="match status" value="1"/>
</dbReference>
<evidence type="ECO:0000259" key="11">
    <source>
        <dbReference type="PROSITE" id="PS50142"/>
    </source>
</evidence>
<dbReference type="GO" id="GO:0003725">
    <property type="term" value="F:double-stranded RNA binding"/>
    <property type="evidence" value="ECO:0007669"/>
    <property type="project" value="TreeGrafter"/>
</dbReference>
<keyword evidence="13" id="KW-1185">Reference proteome</keyword>
<sequence>MLSNLIDRIKLPFRKEKEFFLALYDIIGFYPHNIEFYKTALMHKSMHSRNEKGRPVNNERLEFLGDAVLDSVVGHIVYNHFPGKREGFLTNTRSKIVQRETLNRLAEEMGINRLIQSSRTNTSHNNHMGGNAFEALVGAIYLDRGYDACMRFMDKRILAQLINIDKVAYKEVNFKSKLIEWSQKNKVRLEFKLVSSDKDKDGNPTFCYKAVLEGIDGDMGRGYSKKESQQQASRLTLSRLRKQPKFIDAVFASKSARTKMEEEPVGVPERETKNDFIISDMNNGMRKDAPNTYREDGIAKENARNNDRQWPEKQDKEDEFDLSDIYIKNKGESYEEIIAAAEASAFAEN</sequence>
<evidence type="ECO:0000256" key="8">
    <source>
        <dbReference type="HAMAP-Rule" id="MF_00104"/>
    </source>
</evidence>
<dbReference type="GO" id="GO:0006364">
    <property type="term" value="P:rRNA processing"/>
    <property type="evidence" value="ECO:0007669"/>
    <property type="project" value="UniProtKB-UniRule"/>
</dbReference>
<feature type="active site" evidence="8">
    <location>
        <position position="134"/>
    </location>
</feature>
<feature type="binding site" evidence="8">
    <location>
        <position position="62"/>
    </location>
    <ligand>
        <name>Mg(2+)</name>
        <dbReference type="ChEBI" id="CHEBI:18420"/>
    </ligand>
</feature>
<dbReference type="GO" id="GO:0006397">
    <property type="term" value="P:mRNA processing"/>
    <property type="evidence" value="ECO:0007669"/>
    <property type="project" value="UniProtKB-UniRule"/>
</dbReference>
<keyword evidence="8" id="KW-0479">Metal-binding</keyword>
<comment type="cofactor">
    <cofactor evidence="8">
        <name>Mg(2+)</name>
        <dbReference type="ChEBI" id="CHEBI:18420"/>
    </cofactor>
</comment>
<evidence type="ECO:0000256" key="1">
    <source>
        <dbReference type="ARBA" id="ARBA00000109"/>
    </source>
</evidence>
<name>A0A3S0RAP8_9BACT</name>
<feature type="compositionally biased region" description="Basic and acidic residues" evidence="9">
    <location>
        <begin position="285"/>
        <end position="316"/>
    </location>
</feature>
<keyword evidence="3 8" id="KW-0507">mRNA processing</keyword>
<dbReference type="CDD" id="cd10845">
    <property type="entry name" value="DSRM_RNAse_III_family"/>
    <property type="match status" value="1"/>
</dbReference>
<dbReference type="Pfam" id="PF00035">
    <property type="entry name" value="dsrm"/>
    <property type="match status" value="1"/>
</dbReference>
<dbReference type="InterPro" id="IPR000999">
    <property type="entry name" value="RNase_III_dom"/>
</dbReference>
<keyword evidence="4 8" id="KW-0540">Nuclease</keyword>
<evidence type="ECO:0000256" key="7">
    <source>
        <dbReference type="ARBA" id="ARBA00022884"/>
    </source>
</evidence>
<dbReference type="GO" id="GO:0010468">
    <property type="term" value="P:regulation of gene expression"/>
    <property type="evidence" value="ECO:0007669"/>
    <property type="project" value="TreeGrafter"/>
</dbReference>
<dbReference type="EMBL" id="RYYU01000001">
    <property type="protein sequence ID" value="RUL59423.1"/>
    <property type="molecule type" value="Genomic_DNA"/>
</dbReference>
<dbReference type="OrthoDB" id="9805026at2"/>
<keyword evidence="8" id="KW-0963">Cytoplasm</keyword>
<feature type="binding site" evidence="8">
    <location>
        <position position="134"/>
    </location>
    <ligand>
        <name>Mg(2+)</name>
        <dbReference type="ChEBI" id="CHEBI:18420"/>
    </ligand>
</feature>
<feature type="region of interest" description="Disordered" evidence="9">
    <location>
        <begin position="281"/>
        <end position="321"/>
    </location>
</feature>
<keyword evidence="7 8" id="KW-0694">RNA-binding</keyword>
<comment type="subcellular location">
    <subcellularLocation>
        <location evidence="8">Cytoplasm</location>
    </subcellularLocation>
</comment>
<dbReference type="SUPFAM" id="SSF69065">
    <property type="entry name" value="RNase III domain-like"/>
    <property type="match status" value="1"/>
</dbReference>
<feature type="domain" description="DRBM" evidence="10">
    <location>
        <begin position="173"/>
        <end position="242"/>
    </location>
</feature>
<evidence type="ECO:0000256" key="3">
    <source>
        <dbReference type="ARBA" id="ARBA00022664"/>
    </source>
</evidence>
<dbReference type="SMART" id="SM00358">
    <property type="entry name" value="DSRM"/>
    <property type="match status" value="1"/>
</dbReference>